<evidence type="ECO:0000256" key="3">
    <source>
        <dbReference type="ARBA" id="ARBA00012515"/>
    </source>
</evidence>
<dbReference type="CDD" id="cd00959">
    <property type="entry name" value="DeoC"/>
    <property type="match status" value="1"/>
</dbReference>
<protein>
    <recommendedName>
        <fullName evidence="3 7">Deoxyribose-phosphate aldolase</fullName>
        <ecNumber evidence="3 7">4.1.2.4</ecNumber>
    </recommendedName>
</protein>
<evidence type="ECO:0000256" key="1">
    <source>
        <dbReference type="ARBA" id="ARBA00004816"/>
    </source>
</evidence>
<evidence type="ECO:0000313" key="9">
    <source>
        <dbReference type="Proteomes" id="UP000757103"/>
    </source>
</evidence>
<dbReference type="GO" id="GO:0016052">
    <property type="term" value="P:carbohydrate catabolic process"/>
    <property type="evidence" value="ECO:0007669"/>
    <property type="project" value="TreeGrafter"/>
</dbReference>
<dbReference type="Pfam" id="PF01791">
    <property type="entry name" value="DeoC"/>
    <property type="match status" value="1"/>
</dbReference>
<sequence length="297" mass="32631">MDNKLDKYEEMLSRYNTDLDDAQVAAAVEKIVRDNLAANSTPDVYKFLFHCIDLTSLHTEDNTESIIRMTKRVNDFEEEHPEMDNVAAICVYPNFAGTVRANLDVSAVNIAAVSGGFPSSQTFTEVKVAETALAVADGADEIDIVINVGNFLAGNYEEMCQEIEELKQACKESHLKVILESGALKTASNVKKASLLSIYSGADFIKTSTGKTEPAATLEAAYVMCQAIKEYYEQTGTMIGFKPAGGISTTVDAVKYYCVVKEVLGEKWLNNEHFRIGASRLANNLLTDIWGTPTKFF</sequence>
<dbReference type="RefSeq" id="WP_273306621.1">
    <property type="nucleotide sequence ID" value="NZ_DYUD01000024.1"/>
</dbReference>
<dbReference type="GO" id="GO:0005737">
    <property type="term" value="C:cytoplasm"/>
    <property type="evidence" value="ECO:0007669"/>
    <property type="project" value="InterPro"/>
</dbReference>
<reference evidence="8" key="2">
    <citation type="submission" date="2021-09" db="EMBL/GenBank/DDBJ databases">
        <authorList>
            <person name="Gilroy R."/>
        </authorList>
    </citation>
    <scope>NUCLEOTIDE SEQUENCE</scope>
    <source>
        <strain evidence="8">CHK121-7720</strain>
    </source>
</reference>
<dbReference type="Proteomes" id="UP000757103">
    <property type="component" value="Unassembled WGS sequence"/>
</dbReference>
<evidence type="ECO:0000256" key="7">
    <source>
        <dbReference type="NCBIfam" id="TIGR00126"/>
    </source>
</evidence>
<dbReference type="InterPro" id="IPR002915">
    <property type="entry name" value="DeoC/FbaB/LacD_aldolase"/>
</dbReference>
<dbReference type="GO" id="GO:0004139">
    <property type="term" value="F:deoxyribose-phosphate aldolase activity"/>
    <property type="evidence" value="ECO:0007669"/>
    <property type="project" value="UniProtKB-UniRule"/>
</dbReference>
<dbReference type="Gene3D" id="3.20.20.70">
    <property type="entry name" value="Aldolase class I"/>
    <property type="match status" value="1"/>
</dbReference>
<reference evidence="8" key="1">
    <citation type="journal article" date="2021" name="PeerJ">
        <title>Extensive microbial diversity within the chicken gut microbiome revealed by metagenomics and culture.</title>
        <authorList>
            <person name="Gilroy R."/>
            <person name="Ravi A."/>
            <person name="Getino M."/>
            <person name="Pursley I."/>
            <person name="Horton D.L."/>
            <person name="Alikhan N.F."/>
            <person name="Baker D."/>
            <person name="Gharbi K."/>
            <person name="Hall N."/>
            <person name="Watson M."/>
            <person name="Adriaenssens E.M."/>
            <person name="Foster-Nyarko E."/>
            <person name="Jarju S."/>
            <person name="Secka A."/>
            <person name="Antonio M."/>
            <person name="Oren A."/>
            <person name="Chaudhuri R.R."/>
            <person name="La Ragione R."/>
            <person name="Hildebrand F."/>
            <person name="Pallen M.J."/>
        </authorList>
    </citation>
    <scope>NUCLEOTIDE SEQUENCE</scope>
    <source>
        <strain evidence="8">CHK121-7720</strain>
    </source>
</reference>
<evidence type="ECO:0000256" key="6">
    <source>
        <dbReference type="ARBA" id="ARBA00048791"/>
    </source>
</evidence>
<dbReference type="NCBIfam" id="TIGR00126">
    <property type="entry name" value="deoC"/>
    <property type="match status" value="1"/>
</dbReference>
<organism evidence="8 9">
    <name type="scientific">Barnesiella viscericola</name>
    <dbReference type="NCBI Taxonomy" id="397865"/>
    <lineage>
        <taxon>Bacteria</taxon>
        <taxon>Pseudomonadati</taxon>
        <taxon>Bacteroidota</taxon>
        <taxon>Bacteroidia</taxon>
        <taxon>Bacteroidales</taxon>
        <taxon>Barnesiellaceae</taxon>
        <taxon>Barnesiella</taxon>
    </lineage>
</organism>
<name>A0A921SVE6_9BACT</name>
<evidence type="ECO:0000256" key="2">
    <source>
        <dbReference type="ARBA" id="ARBA00009473"/>
    </source>
</evidence>
<comment type="catalytic activity">
    <reaction evidence="6">
        <text>2-deoxy-D-ribose 5-phosphate = D-glyceraldehyde 3-phosphate + acetaldehyde</text>
        <dbReference type="Rhea" id="RHEA:12821"/>
        <dbReference type="ChEBI" id="CHEBI:15343"/>
        <dbReference type="ChEBI" id="CHEBI:59776"/>
        <dbReference type="ChEBI" id="CHEBI:62877"/>
        <dbReference type="EC" id="4.1.2.4"/>
    </reaction>
</comment>
<comment type="caution">
    <text evidence="8">The sequence shown here is derived from an EMBL/GenBank/DDBJ whole genome shotgun (WGS) entry which is preliminary data.</text>
</comment>
<dbReference type="InterPro" id="IPR011343">
    <property type="entry name" value="DeoC"/>
</dbReference>
<evidence type="ECO:0000313" key="8">
    <source>
        <dbReference type="EMBL" id="HJG89573.1"/>
    </source>
</evidence>
<dbReference type="InterPro" id="IPR013785">
    <property type="entry name" value="Aldolase_TIM"/>
</dbReference>
<keyword evidence="5" id="KW-0704">Schiff base</keyword>
<evidence type="ECO:0000256" key="5">
    <source>
        <dbReference type="ARBA" id="ARBA00023270"/>
    </source>
</evidence>
<accession>A0A921SVE6</accession>
<dbReference type="EMBL" id="DYUD01000024">
    <property type="protein sequence ID" value="HJG89573.1"/>
    <property type="molecule type" value="Genomic_DNA"/>
</dbReference>
<evidence type="ECO:0000256" key="4">
    <source>
        <dbReference type="ARBA" id="ARBA00023239"/>
    </source>
</evidence>
<proteinExistence type="inferred from homology"/>
<gene>
    <name evidence="8" type="primary">deoC</name>
    <name evidence="8" type="ORF">K8U91_08940</name>
</gene>
<dbReference type="EC" id="4.1.2.4" evidence="3 7"/>
<comment type="similarity">
    <text evidence="2">Belongs to the DeoC/FbaB aldolase family. DeoC type 2 subfamily.</text>
</comment>
<dbReference type="PIRSF" id="PIRSF001357">
    <property type="entry name" value="DeoC"/>
    <property type="match status" value="1"/>
</dbReference>
<dbReference type="SMART" id="SM01133">
    <property type="entry name" value="DeoC"/>
    <property type="match status" value="1"/>
</dbReference>
<comment type="pathway">
    <text evidence="1">Carbohydrate degradation; 2-deoxy-D-ribose 1-phosphate degradation; D-glyceraldehyde 3-phosphate and acetaldehyde from 2-deoxy-alpha-D-ribose 1-phosphate: step 2/2.</text>
</comment>
<dbReference type="SUPFAM" id="SSF51569">
    <property type="entry name" value="Aldolase"/>
    <property type="match status" value="1"/>
</dbReference>
<keyword evidence="4 8" id="KW-0456">Lyase</keyword>
<dbReference type="PANTHER" id="PTHR10889">
    <property type="entry name" value="DEOXYRIBOSE-PHOSPHATE ALDOLASE"/>
    <property type="match status" value="1"/>
</dbReference>
<dbReference type="PANTHER" id="PTHR10889:SF3">
    <property type="entry name" value="DEOXYRIBOSE-PHOSPHATE ALDOLASE"/>
    <property type="match status" value="1"/>
</dbReference>
<dbReference type="GO" id="GO:0009264">
    <property type="term" value="P:deoxyribonucleotide catabolic process"/>
    <property type="evidence" value="ECO:0007669"/>
    <property type="project" value="UniProtKB-UniRule"/>
</dbReference>
<dbReference type="AlphaFoldDB" id="A0A921SVE6"/>